<dbReference type="PROSITE" id="PS50003">
    <property type="entry name" value="PH_DOMAIN"/>
    <property type="match status" value="1"/>
</dbReference>
<feature type="region of interest" description="Disordered" evidence="2">
    <location>
        <begin position="124"/>
        <end position="152"/>
    </location>
</feature>
<evidence type="ECO:0000259" key="3">
    <source>
        <dbReference type="PROSITE" id="PS50003"/>
    </source>
</evidence>
<dbReference type="EMBL" id="JAOPGA020000170">
    <property type="protein sequence ID" value="KAL0477427.1"/>
    <property type="molecule type" value="Genomic_DNA"/>
</dbReference>
<keyword evidence="5" id="KW-1185">Reference proteome</keyword>
<dbReference type="InterPro" id="IPR011050">
    <property type="entry name" value="Pectin_lyase_fold/virulence"/>
</dbReference>
<dbReference type="Proteomes" id="UP001431209">
    <property type="component" value="Unassembled WGS sequence"/>
</dbReference>
<dbReference type="Gene3D" id="2.30.29.30">
    <property type="entry name" value="Pleckstrin-homology domain (PH domain)/Phosphotyrosine-binding domain (PTB)"/>
    <property type="match status" value="1"/>
</dbReference>
<dbReference type="SMART" id="SM00233">
    <property type="entry name" value="PH"/>
    <property type="match status" value="1"/>
</dbReference>
<organism evidence="4 5">
    <name type="scientific">Acrasis kona</name>
    <dbReference type="NCBI Taxonomy" id="1008807"/>
    <lineage>
        <taxon>Eukaryota</taxon>
        <taxon>Discoba</taxon>
        <taxon>Heterolobosea</taxon>
        <taxon>Tetramitia</taxon>
        <taxon>Eutetramitia</taxon>
        <taxon>Acrasidae</taxon>
        <taxon>Acrasis</taxon>
    </lineage>
</organism>
<feature type="compositionally biased region" description="Acidic residues" evidence="2">
    <location>
        <begin position="126"/>
        <end position="139"/>
    </location>
</feature>
<gene>
    <name evidence="4" type="ORF">AKO1_008510</name>
</gene>
<dbReference type="InterPro" id="IPR011993">
    <property type="entry name" value="PH-like_dom_sf"/>
</dbReference>
<evidence type="ECO:0000313" key="4">
    <source>
        <dbReference type="EMBL" id="KAL0477427.1"/>
    </source>
</evidence>
<keyword evidence="1" id="KW-0677">Repeat</keyword>
<protein>
    <submittedName>
        <fullName evidence="4">CYTH4</fullName>
    </submittedName>
</protein>
<dbReference type="InterPro" id="IPR051550">
    <property type="entry name" value="SCF-Subunits/Alg-Epimerases"/>
</dbReference>
<dbReference type="Gene3D" id="2.160.20.10">
    <property type="entry name" value="Single-stranded right-handed beta-helix, Pectin lyase-like"/>
    <property type="match status" value="1"/>
</dbReference>
<dbReference type="PANTHER" id="PTHR22990:SF15">
    <property type="entry name" value="F-BOX ONLY PROTEIN 10"/>
    <property type="match status" value="1"/>
</dbReference>
<evidence type="ECO:0000313" key="5">
    <source>
        <dbReference type="Proteomes" id="UP001431209"/>
    </source>
</evidence>
<dbReference type="Pfam" id="PF13229">
    <property type="entry name" value="Beta_helix"/>
    <property type="match status" value="1"/>
</dbReference>
<evidence type="ECO:0000256" key="1">
    <source>
        <dbReference type="ARBA" id="ARBA00022737"/>
    </source>
</evidence>
<dbReference type="InterPro" id="IPR012334">
    <property type="entry name" value="Pectin_lyas_fold"/>
</dbReference>
<feature type="domain" description="PH" evidence="3">
    <location>
        <begin position="12"/>
        <end position="119"/>
    </location>
</feature>
<dbReference type="InterPro" id="IPR039448">
    <property type="entry name" value="Beta_helix"/>
</dbReference>
<dbReference type="InterPro" id="IPR001849">
    <property type="entry name" value="PH_domain"/>
</dbReference>
<name>A0AAW2YMT2_9EUKA</name>
<dbReference type="AlphaFoldDB" id="A0AAW2YMT2"/>
<dbReference type="PANTHER" id="PTHR22990">
    <property type="entry name" value="F-BOX ONLY PROTEIN"/>
    <property type="match status" value="1"/>
</dbReference>
<dbReference type="SUPFAM" id="SSF51126">
    <property type="entry name" value="Pectin lyase-like"/>
    <property type="match status" value="1"/>
</dbReference>
<comment type="caution">
    <text evidence="4">The sequence shown here is derived from an EMBL/GenBank/DDBJ whole genome shotgun (WGS) entry which is preliminary data.</text>
</comment>
<accession>A0AAW2YMT2</accession>
<proteinExistence type="predicted"/>
<evidence type="ECO:0000256" key="2">
    <source>
        <dbReference type="SAM" id="MobiDB-lite"/>
    </source>
</evidence>
<reference evidence="4 5" key="1">
    <citation type="submission" date="2024-03" db="EMBL/GenBank/DDBJ databases">
        <title>The Acrasis kona genome and developmental transcriptomes reveal deep origins of eukaryotic multicellular pathways.</title>
        <authorList>
            <person name="Sheikh S."/>
            <person name="Fu C.-J."/>
            <person name="Brown M.W."/>
            <person name="Baldauf S.L."/>
        </authorList>
    </citation>
    <scope>NUCLEOTIDE SEQUENCE [LARGE SCALE GENOMIC DNA]</scope>
    <source>
        <strain evidence="4 5">ATCC MYA-3509</strain>
    </source>
</reference>
<dbReference type="SUPFAM" id="SSF50729">
    <property type="entry name" value="PH domain-like"/>
    <property type="match status" value="1"/>
</dbReference>
<sequence length="597" mass="67321">MPSVPFLEKHPKYVRSGWLYKQGGSVKTVTKRYCVLFGNELFYFKQADDEEHKGSIQILQEVDRLEEPVEFQKKGVKFGKIQILKSCIAIPAKKRGYKFWSDSEILADEWAECINKVVKAVNSANVEEESDDEEEEEENVPNSTPSTLEDDFSVEKKVQETTSQSFDQNDGFNEDQFLAPSDECMIHFSIKPTEWRIEPYSKRKVKNQLNMTLEKAVLDAKPGDCIVLNAGKHFITRTLYLDRSISVIGEDHPEIPNRGAEIIMVRELEDLLTSPQPMFCIIAPFVKIENIKFTLACVCSNQQQVQSQVDDESFDIPTDSRTLLNQMLNASTDMVVNQRHLLGLRLSKSILQINRGQTILSRCQISIMQHSDALSLQDHYDAVFSCGSSQLSLFNCELSHCKHGICTSMSSHVHVSDCNIRDMKRHGLVLTQNANADVRNCEFSRNEKCGVCVLNESHIKIKNSKFKSCTFSACDRSKINATQNIFGFTATLDQQRNVHTQSSLVVIGDDCKGEFSNNSMTCGSSQGSGVIPVLCFSLIDRAVIKMNGNVYKREGLDVGEPYALVTGSARVVVQDYKQKKVNLEYIKCYEKADVVVE</sequence>
<dbReference type="Pfam" id="PF00169">
    <property type="entry name" value="PH"/>
    <property type="match status" value="1"/>
</dbReference>